<feature type="transmembrane region" description="Helical" evidence="6">
    <location>
        <begin position="138"/>
        <end position="155"/>
    </location>
</feature>
<keyword evidence="2" id="KW-1003">Cell membrane</keyword>
<dbReference type="Proteomes" id="UP001071478">
    <property type="component" value="Unassembled WGS sequence"/>
</dbReference>
<evidence type="ECO:0000313" key="9">
    <source>
        <dbReference type="Proteomes" id="UP001071478"/>
    </source>
</evidence>
<proteinExistence type="predicted"/>
<dbReference type="EMBL" id="JAPMKV010000005">
    <property type="protein sequence ID" value="MCX7445336.1"/>
    <property type="molecule type" value="Genomic_DNA"/>
</dbReference>
<evidence type="ECO:0000256" key="1">
    <source>
        <dbReference type="ARBA" id="ARBA00004651"/>
    </source>
</evidence>
<dbReference type="GO" id="GO:0006824">
    <property type="term" value="P:cobalt ion transport"/>
    <property type="evidence" value="ECO:0007669"/>
    <property type="project" value="InterPro"/>
</dbReference>
<evidence type="ECO:0000256" key="5">
    <source>
        <dbReference type="ARBA" id="ARBA00023136"/>
    </source>
</evidence>
<evidence type="ECO:0000313" key="7">
    <source>
        <dbReference type="EMBL" id="MCX7445336.1"/>
    </source>
</evidence>
<dbReference type="RefSeq" id="WP_200253349.1">
    <property type="nucleotide sequence ID" value="NZ_JAENIQ020000004.1"/>
</dbReference>
<dbReference type="InterPro" id="IPR012809">
    <property type="entry name" value="ECF_CbiQ"/>
</dbReference>
<feature type="transmembrane region" description="Helical" evidence="6">
    <location>
        <begin position="96"/>
        <end position="118"/>
    </location>
</feature>
<keyword evidence="10" id="KW-1185">Reference proteome</keyword>
<organism evidence="8 9">
    <name type="scientific">Corynebacterium pygosceleis</name>
    <dbReference type="NCBI Taxonomy" id="2800406"/>
    <lineage>
        <taxon>Bacteria</taxon>
        <taxon>Bacillati</taxon>
        <taxon>Actinomycetota</taxon>
        <taxon>Actinomycetes</taxon>
        <taxon>Mycobacteriales</taxon>
        <taxon>Corynebacteriaceae</taxon>
        <taxon>Corynebacterium</taxon>
    </lineage>
</organism>
<gene>
    <name evidence="8" type="primary">cbiQ</name>
    <name evidence="7" type="ORF">OS125_08795</name>
    <name evidence="8" type="ORF">OS129_09825</name>
</gene>
<feature type="transmembrane region" description="Helical" evidence="6">
    <location>
        <begin position="59"/>
        <end position="84"/>
    </location>
</feature>
<accession>A0A9Q4CAP3</accession>
<dbReference type="InterPro" id="IPR052770">
    <property type="entry name" value="Cobalt_transport_CbiQ"/>
</dbReference>
<protein>
    <submittedName>
        <fullName evidence="8">Cobalt ECF transporter T component CbiQ</fullName>
    </submittedName>
</protein>
<evidence type="ECO:0000256" key="6">
    <source>
        <dbReference type="SAM" id="Phobius"/>
    </source>
</evidence>
<comment type="subcellular location">
    <subcellularLocation>
        <location evidence="1">Cell membrane</location>
        <topology evidence="1">Multi-pass membrane protein</topology>
    </subcellularLocation>
</comment>
<dbReference type="PANTHER" id="PTHR43723">
    <property type="entry name" value="COBALT TRANSPORT PROTEIN CBIQ"/>
    <property type="match status" value="1"/>
</dbReference>
<keyword evidence="4 6" id="KW-1133">Transmembrane helix</keyword>
<evidence type="ECO:0000313" key="8">
    <source>
        <dbReference type="EMBL" id="MCX7469168.1"/>
    </source>
</evidence>
<dbReference type="Pfam" id="PF02361">
    <property type="entry name" value="CbiQ"/>
    <property type="match status" value="1"/>
</dbReference>
<dbReference type="CDD" id="cd16914">
    <property type="entry name" value="EcfT"/>
    <property type="match status" value="1"/>
</dbReference>
<feature type="transmembrane region" description="Helical" evidence="6">
    <location>
        <begin position="221"/>
        <end position="241"/>
    </location>
</feature>
<evidence type="ECO:0000256" key="4">
    <source>
        <dbReference type="ARBA" id="ARBA00022989"/>
    </source>
</evidence>
<dbReference type="EMBL" id="JAPMKU010000004">
    <property type="protein sequence ID" value="MCX7469168.1"/>
    <property type="molecule type" value="Genomic_DNA"/>
</dbReference>
<dbReference type="NCBIfam" id="TIGR02454">
    <property type="entry name" value="ECF_T_CbiQ"/>
    <property type="match status" value="1"/>
</dbReference>
<name>A0A9Q4CAP3_9CORY</name>
<feature type="transmembrane region" description="Helical" evidence="6">
    <location>
        <begin position="175"/>
        <end position="194"/>
    </location>
</feature>
<dbReference type="Proteomes" id="UP001081709">
    <property type="component" value="Unassembled WGS sequence"/>
</dbReference>
<evidence type="ECO:0000256" key="2">
    <source>
        <dbReference type="ARBA" id="ARBA00022475"/>
    </source>
</evidence>
<dbReference type="InterPro" id="IPR003339">
    <property type="entry name" value="ABC/ECF_trnsptr_transmembrane"/>
</dbReference>
<dbReference type="GO" id="GO:0043190">
    <property type="term" value="C:ATP-binding cassette (ABC) transporter complex"/>
    <property type="evidence" value="ECO:0007669"/>
    <property type="project" value="InterPro"/>
</dbReference>
<comment type="caution">
    <text evidence="8">The sequence shown here is derived from an EMBL/GenBank/DDBJ whole genome shotgun (WGS) entry which is preliminary data.</text>
</comment>
<keyword evidence="5 6" id="KW-0472">Membrane</keyword>
<evidence type="ECO:0000256" key="3">
    <source>
        <dbReference type="ARBA" id="ARBA00022692"/>
    </source>
</evidence>
<sequence>MNALETAAADSPWARVNVGEKALLMLGLLVLTISLPPLPALPLIGLVLCALALRAKVPLGLYTTLVLAPATFVLLGLGPLVFTLTTSGLRWVDGGLVNAATVLARTVVGMSATMLFALTTPMSEQLVWLRSIGVPAPLVHITMLTYRMIGTLITTARTMWEAQAARLGHSSRRRWLHSVASQAATLFVLSFSRARALQEGMELRADVSAVSTLHAGRPVRWWSTGASAVLLAAITVIGVVFH</sequence>
<keyword evidence="3 6" id="KW-0812">Transmembrane</keyword>
<dbReference type="PANTHER" id="PTHR43723:SF1">
    <property type="entry name" value="COBALT TRANSPORT PROTEIN CBIQ"/>
    <property type="match status" value="1"/>
</dbReference>
<evidence type="ECO:0000313" key="10">
    <source>
        <dbReference type="Proteomes" id="UP001081709"/>
    </source>
</evidence>
<dbReference type="AlphaFoldDB" id="A0A9Q4CAP3"/>
<feature type="transmembrane region" description="Helical" evidence="6">
    <location>
        <begin position="23"/>
        <end position="53"/>
    </location>
</feature>
<reference evidence="8" key="1">
    <citation type="submission" date="2022-11" db="EMBL/GenBank/DDBJ databases">
        <title>Corynebacterium sp. isolated from Penguins.</title>
        <authorList>
            <person name="Sedlar K."/>
            <person name="Svec P."/>
        </authorList>
    </citation>
    <scope>NUCLEOTIDE SEQUENCE</scope>
    <source>
        <strain evidence="7">P7003</strain>
        <strain evidence="8">P7374</strain>
    </source>
</reference>